<dbReference type="KEGG" id="apln:108744007"/>
<reference evidence="11" key="1">
    <citation type="submission" date="2025-08" db="UniProtKB">
        <authorList>
            <consortium name="RefSeq"/>
        </authorList>
    </citation>
    <scope>IDENTIFICATION</scope>
    <source>
        <tissue evidence="11">Entire body</tissue>
    </source>
</reference>
<dbReference type="GO" id="GO:0015031">
    <property type="term" value="P:protein transport"/>
    <property type="evidence" value="ECO:0007669"/>
    <property type="project" value="UniProtKB-KW"/>
</dbReference>
<dbReference type="InterPro" id="IPR035427">
    <property type="entry name" value="Tim10-like_dom_sf"/>
</dbReference>
<organism evidence="10 11">
    <name type="scientific">Agrilus planipennis</name>
    <name type="common">Emerald ash borer</name>
    <name type="synonym">Agrilus marcopoli</name>
    <dbReference type="NCBI Taxonomy" id="224129"/>
    <lineage>
        <taxon>Eukaryota</taxon>
        <taxon>Metazoa</taxon>
        <taxon>Ecdysozoa</taxon>
        <taxon>Arthropoda</taxon>
        <taxon>Hexapoda</taxon>
        <taxon>Insecta</taxon>
        <taxon>Pterygota</taxon>
        <taxon>Neoptera</taxon>
        <taxon>Endopterygota</taxon>
        <taxon>Coleoptera</taxon>
        <taxon>Polyphaga</taxon>
        <taxon>Elateriformia</taxon>
        <taxon>Buprestoidea</taxon>
        <taxon>Buprestidae</taxon>
        <taxon>Agrilinae</taxon>
        <taxon>Agrilus</taxon>
    </lineage>
</organism>
<dbReference type="SUPFAM" id="SSF144122">
    <property type="entry name" value="Tim10-like"/>
    <property type="match status" value="1"/>
</dbReference>
<dbReference type="AlphaFoldDB" id="A0A1W4XG50"/>
<name>A0A1W4XG50_AGRPL</name>
<dbReference type="InterPro" id="IPR004217">
    <property type="entry name" value="Tim10-like"/>
</dbReference>
<keyword evidence="1 8" id="KW-0813">Transport</keyword>
<sequence length="76" mass="8891">MTGNLKLDMKQLKEFLEFFNSVNEKCFFACIVNNYSRPLDDVEKACTDNCAVKMITVNQRLMNLYITNRRDKDNSS</sequence>
<proteinExistence type="inferred from homology"/>
<evidence type="ECO:0000256" key="2">
    <source>
        <dbReference type="ARBA" id="ARBA00022723"/>
    </source>
</evidence>
<keyword evidence="2" id="KW-0479">Metal-binding</keyword>
<dbReference type="OrthoDB" id="1551503at2759"/>
<dbReference type="InterPro" id="IPR050673">
    <property type="entry name" value="Mito_inner_translocase_sub"/>
</dbReference>
<comment type="subunit">
    <text evidence="8">Heterohexamer.</text>
</comment>
<feature type="domain" description="Tim10-like" evidence="9">
    <location>
        <begin position="10"/>
        <end position="65"/>
    </location>
</feature>
<dbReference type="GO" id="GO:0005743">
    <property type="term" value="C:mitochondrial inner membrane"/>
    <property type="evidence" value="ECO:0007669"/>
    <property type="project" value="UniProtKB-SubCell"/>
</dbReference>
<evidence type="ECO:0000256" key="1">
    <source>
        <dbReference type="ARBA" id="ARBA00022448"/>
    </source>
</evidence>
<keyword evidence="8" id="KW-0143">Chaperone</keyword>
<accession>A0A1W4XG50</accession>
<keyword evidence="3" id="KW-0862">Zinc</keyword>
<dbReference type="PANTHER" id="PTHR13172">
    <property type="entry name" value="MITOCHONDRIAL IMPORT INNER MEMBRANE TRANSLOCASE SUBUNIT TIM9B"/>
    <property type="match status" value="1"/>
</dbReference>
<comment type="function">
    <text evidence="8">Mitochondrial intermembrane chaperone that participates in the import and insertion of some multi-pass transmembrane proteins into the mitochondrial inner membrane. Also required for the transfer of beta-barrel precursors from the TOM complex to the sorting and assembly machinery (SAM complex) of the outer membrane. Acts as a chaperone-like protein that protects the hydrophobic precursors from aggregation and guide them through the mitochondrial intermembrane space.</text>
</comment>
<evidence type="ECO:0000256" key="8">
    <source>
        <dbReference type="RuleBase" id="RU367043"/>
    </source>
</evidence>
<evidence type="ECO:0000256" key="4">
    <source>
        <dbReference type="ARBA" id="ARBA00022927"/>
    </source>
</evidence>
<keyword evidence="6 8" id="KW-0496">Mitochondrion</keyword>
<evidence type="ECO:0000256" key="6">
    <source>
        <dbReference type="ARBA" id="ARBA00023128"/>
    </source>
</evidence>
<comment type="domain">
    <text evidence="8">The twin CX3C motif contains 4 conserved Cys residues that form 2 disulfide bonds in the mitochondrial intermembrane space.</text>
</comment>
<comment type="similarity">
    <text evidence="8">Belongs to the small Tim family.</text>
</comment>
<dbReference type="GeneID" id="108744007"/>
<dbReference type="GO" id="GO:0046872">
    <property type="term" value="F:metal ion binding"/>
    <property type="evidence" value="ECO:0007669"/>
    <property type="project" value="UniProtKB-KW"/>
</dbReference>
<dbReference type="Proteomes" id="UP000192223">
    <property type="component" value="Unplaced"/>
</dbReference>
<keyword evidence="7 8" id="KW-1015">Disulfide bond</keyword>
<keyword evidence="5 8" id="KW-0811">Translocation</keyword>
<dbReference type="InParanoid" id="A0A1W4XG50"/>
<dbReference type="Gene3D" id="1.10.287.810">
    <property type="entry name" value="Mitochondrial import inner membrane translocase subunit tim13 like domains"/>
    <property type="match status" value="1"/>
</dbReference>
<evidence type="ECO:0000256" key="3">
    <source>
        <dbReference type="ARBA" id="ARBA00022833"/>
    </source>
</evidence>
<evidence type="ECO:0000313" key="11">
    <source>
        <dbReference type="RefSeq" id="XP_018335111.1"/>
    </source>
</evidence>
<dbReference type="STRING" id="224129.A0A1W4XG50"/>
<evidence type="ECO:0000256" key="5">
    <source>
        <dbReference type="ARBA" id="ARBA00023010"/>
    </source>
</evidence>
<gene>
    <name evidence="11" type="primary">LOC108744007</name>
</gene>
<keyword evidence="8" id="KW-0472">Membrane</keyword>
<keyword evidence="4 8" id="KW-0653">Protein transport</keyword>
<keyword evidence="8" id="KW-0999">Mitochondrion inner membrane</keyword>
<comment type="subcellular location">
    <subcellularLocation>
        <location evidence="8">Mitochondrion inner membrane</location>
        <topology evidence="8">Peripheral membrane protein</topology>
        <orientation evidence="8">Intermembrane side</orientation>
    </subcellularLocation>
</comment>
<evidence type="ECO:0000259" key="9">
    <source>
        <dbReference type="Pfam" id="PF02953"/>
    </source>
</evidence>
<keyword evidence="10" id="KW-1185">Reference proteome</keyword>
<dbReference type="Pfam" id="PF02953">
    <property type="entry name" value="zf-Tim10_DDP"/>
    <property type="match status" value="1"/>
</dbReference>
<evidence type="ECO:0000313" key="10">
    <source>
        <dbReference type="Proteomes" id="UP000192223"/>
    </source>
</evidence>
<evidence type="ECO:0000256" key="7">
    <source>
        <dbReference type="ARBA" id="ARBA00023157"/>
    </source>
</evidence>
<dbReference type="RefSeq" id="XP_018335111.1">
    <property type="nucleotide sequence ID" value="XM_018479609.1"/>
</dbReference>
<protein>
    <recommendedName>
        <fullName evidence="8">Mitochondrial import inner membrane translocase subunit</fullName>
    </recommendedName>
</protein>